<proteinExistence type="predicted"/>
<dbReference type="EMBL" id="CYXM01000003">
    <property type="protein sequence ID" value="CUM87729.1"/>
    <property type="molecule type" value="Genomic_DNA"/>
</dbReference>
<dbReference type="GO" id="GO:0004803">
    <property type="term" value="F:transposase activity"/>
    <property type="evidence" value="ECO:0007669"/>
    <property type="project" value="InterPro"/>
</dbReference>
<reference evidence="2 3" key="1">
    <citation type="submission" date="2015-09" db="EMBL/GenBank/DDBJ databases">
        <authorList>
            <consortium name="Pathogen Informatics"/>
        </authorList>
    </citation>
    <scope>NUCLEOTIDE SEQUENCE [LARGE SCALE GENOMIC DNA]</scope>
    <source>
        <strain evidence="2 3">2789STDY5834968</strain>
    </source>
</reference>
<dbReference type="GO" id="GO:0006313">
    <property type="term" value="P:DNA transposition"/>
    <property type="evidence" value="ECO:0007669"/>
    <property type="project" value="InterPro"/>
</dbReference>
<evidence type="ECO:0000313" key="2">
    <source>
        <dbReference type="EMBL" id="CUM87729.1"/>
    </source>
</evidence>
<dbReference type="Proteomes" id="UP000095673">
    <property type="component" value="Unassembled WGS sequence"/>
</dbReference>
<evidence type="ECO:0000259" key="1">
    <source>
        <dbReference type="Pfam" id="PF01609"/>
    </source>
</evidence>
<gene>
    <name evidence="2" type="ORF">ERS852580_00965</name>
</gene>
<accession>A0A173SDD2</accession>
<dbReference type="GO" id="GO:0003677">
    <property type="term" value="F:DNA binding"/>
    <property type="evidence" value="ECO:0007669"/>
    <property type="project" value="InterPro"/>
</dbReference>
<organism evidence="2 3">
    <name type="scientific">Agathobacter rectalis</name>
    <dbReference type="NCBI Taxonomy" id="39491"/>
    <lineage>
        <taxon>Bacteria</taxon>
        <taxon>Bacillati</taxon>
        <taxon>Bacillota</taxon>
        <taxon>Clostridia</taxon>
        <taxon>Lachnospirales</taxon>
        <taxon>Lachnospiraceae</taxon>
        <taxon>Agathobacter</taxon>
    </lineage>
</organism>
<dbReference type="AlphaFoldDB" id="A0A173SDD2"/>
<evidence type="ECO:0000313" key="3">
    <source>
        <dbReference type="Proteomes" id="UP000095673"/>
    </source>
</evidence>
<dbReference type="InterPro" id="IPR002559">
    <property type="entry name" value="Transposase_11"/>
</dbReference>
<dbReference type="PANTHER" id="PTHR33408">
    <property type="entry name" value="TRANSPOSASE"/>
    <property type="match status" value="1"/>
</dbReference>
<name>A0A173SDD2_9FIRM</name>
<sequence>MNQEVLGYLGIKFEKREAYAVDYVSELLTMYKETTGLDETSFVSGRGRRKSIRQKQYEELHEYLERLKSYAYHIETCGEERNSYSKTDHDATFMRLKRDYMGNDQLLPAYNLQAAICDEYIAVIDVKPYASDMECFVPLMEKFNRTYGHYPKYPVADAGYCSYNNYLYCEEHGMEKYMKFTMYKKETTDKKYHENPYRAVNFAKDAYLLRNRKVNTKKRQNRHLPELAFLILGTYFTAPFLFYDAQLIESAMYVTTPRPA</sequence>
<feature type="domain" description="Transposase IS4-like" evidence="1">
    <location>
        <begin position="83"/>
        <end position="234"/>
    </location>
</feature>
<protein>
    <submittedName>
        <fullName evidence="2">Transposase DDE domain</fullName>
    </submittedName>
</protein>
<dbReference type="Pfam" id="PF01609">
    <property type="entry name" value="DDE_Tnp_1"/>
    <property type="match status" value="1"/>
</dbReference>
<dbReference type="PANTHER" id="PTHR33408:SF2">
    <property type="entry name" value="TRANSPOSASE DDE DOMAIN-CONTAINING PROTEIN"/>
    <property type="match status" value="1"/>
</dbReference>
<dbReference type="OrthoDB" id="9789070at2"/>